<evidence type="ECO:0000313" key="10">
    <source>
        <dbReference type="Proteomes" id="UP000291838"/>
    </source>
</evidence>
<dbReference type="GO" id="GO:0004222">
    <property type="term" value="F:metalloendopeptidase activity"/>
    <property type="evidence" value="ECO:0007669"/>
    <property type="project" value="InterPro"/>
</dbReference>
<dbReference type="InterPro" id="IPR052173">
    <property type="entry name" value="Beta-lactam_resp_regulator"/>
</dbReference>
<accession>A0A4Q2RN96</accession>
<gene>
    <name evidence="9" type="ORF">EUA06_18475</name>
</gene>
<keyword evidence="5 6" id="KW-0482">Metalloprotease</keyword>
<feature type="transmembrane region" description="Helical" evidence="7">
    <location>
        <begin position="88"/>
        <end position="114"/>
    </location>
</feature>
<dbReference type="EMBL" id="SDWS01000009">
    <property type="protein sequence ID" value="RYB89085.1"/>
    <property type="molecule type" value="Genomic_DNA"/>
</dbReference>
<evidence type="ECO:0000256" key="4">
    <source>
        <dbReference type="ARBA" id="ARBA00022833"/>
    </source>
</evidence>
<dbReference type="PANTHER" id="PTHR34978">
    <property type="entry name" value="POSSIBLE SENSOR-TRANSDUCER PROTEIN BLAR"/>
    <property type="match status" value="1"/>
</dbReference>
<keyword evidence="7" id="KW-0812">Transmembrane</keyword>
<evidence type="ECO:0000313" key="9">
    <source>
        <dbReference type="EMBL" id="RYB89085.1"/>
    </source>
</evidence>
<keyword evidence="10" id="KW-1185">Reference proteome</keyword>
<evidence type="ECO:0000256" key="1">
    <source>
        <dbReference type="ARBA" id="ARBA00022670"/>
    </source>
</evidence>
<comment type="cofactor">
    <cofactor evidence="6">
        <name>Zn(2+)</name>
        <dbReference type="ChEBI" id="CHEBI:29105"/>
    </cofactor>
    <text evidence="6">Binds 1 zinc ion per subunit.</text>
</comment>
<dbReference type="GO" id="GO:0006508">
    <property type="term" value="P:proteolysis"/>
    <property type="evidence" value="ECO:0007669"/>
    <property type="project" value="UniProtKB-KW"/>
</dbReference>
<dbReference type="Gene3D" id="3.30.2010.10">
    <property type="entry name" value="Metalloproteases ('zincins'), catalytic domain"/>
    <property type="match status" value="1"/>
</dbReference>
<keyword evidence="1 6" id="KW-0645">Protease</keyword>
<keyword evidence="2" id="KW-0479">Metal-binding</keyword>
<name>A0A4Q2RN96_9ACTN</name>
<keyword evidence="3 6" id="KW-0378">Hydrolase</keyword>
<dbReference type="RefSeq" id="WP_129478516.1">
    <property type="nucleotide sequence ID" value="NZ_SDWS01000009.1"/>
</dbReference>
<dbReference type="Proteomes" id="UP000291838">
    <property type="component" value="Unassembled WGS sequence"/>
</dbReference>
<feature type="transmembrane region" description="Helical" evidence="7">
    <location>
        <begin position="277"/>
        <end position="303"/>
    </location>
</feature>
<evidence type="ECO:0000256" key="3">
    <source>
        <dbReference type="ARBA" id="ARBA00022801"/>
    </source>
</evidence>
<dbReference type="PANTHER" id="PTHR34978:SF3">
    <property type="entry name" value="SLR0241 PROTEIN"/>
    <property type="match status" value="1"/>
</dbReference>
<sequence>MIAALLLVAFAAAVSILGAQLLSRPWVMRSPRVAVLSWQALSTSVVTSILLAATALALPFLPLRFSLASLLGAHTLTIVEHYETPLGSWPGIIGLSVVGGLTTMLVATTVRSFVRTRRVRRLQRNALELVGRRHPGGFTVIEHDVPIAYCLPGTGTGTVVLSSAAMALLDDRERELVLGHERRHLRARHDLALAYSGALARTFPHVPLFATAHAQVAVLLEMAADDAAATPADRRALASAIVALGTGVRPETALAASDTAALVRVRRLTSTTRSPEWGLGLAAAAGAAVLFSLPLGLAMAPALEAAARDCCTMIDLSVGS</sequence>
<reference evidence="9 10" key="1">
    <citation type="submission" date="2019-01" db="EMBL/GenBank/DDBJ databases">
        <title>Novel species of Nocardioides.</title>
        <authorList>
            <person name="Liu Q."/>
            <person name="Xin Y.-H."/>
        </authorList>
    </citation>
    <scope>NUCLEOTIDE SEQUENCE [LARGE SCALE GENOMIC DNA]</scope>
    <source>
        <strain evidence="9 10">HLT3-15</strain>
    </source>
</reference>
<organism evidence="9 10">
    <name type="scientific">Nocardioides glacieisoli</name>
    <dbReference type="NCBI Taxonomy" id="1168730"/>
    <lineage>
        <taxon>Bacteria</taxon>
        <taxon>Bacillati</taxon>
        <taxon>Actinomycetota</taxon>
        <taxon>Actinomycetes</taxon>
        <taxon>Propionibacteriales</taxon>
        <taxon>Nocardioidaceae</taxon>
        <taxon>Nocardioides</taxon>
    </lineage>
</organism>
<keyword evidence="7" id="KW-0472">Membrane</keyword>
<evidence type="ECO:0000256" key="7">
    <source>
        <dbReference type="SAM" id="Phobius"/>
    </source>
</evidence>
<proteinExistence type="inferred from homology"/>
<feature type="domain" description="Peptidase M48" evidence="8">
    <location>
        <begin position="116"/>
        <end position="197"/>
    </location>
</feature>
<evidence type="ECO:0000256" key="5">
    <source>
        <dbReference type="ARBA" id="ARBA00023049"/>
    </source>
</evidence>
<evidence type="ECO:0000259" key="8">
    <source>
        <dbReference type="Pfam" id="PF01435"/>
    </source>
</evidence>
<keyword evidence="7" id="KW-1133">Transmembrane helix</keyword>
<dbReference type="OrthoDB" id="9785340at2"/>
<evidence type="ECO:0000256" key="2">
    <source>
        <dbReference type="ARBA" id="ARBA00022723"/>
    </source>
</evidence>
<keyword evidence="4 6" id="KW-0862">Zinc</keyword>
<comment type="similarity">
    <text evidence="6">Belongs to the peptidase M48 family.</text>
</comment>
<dbReference type="InterPro" id="IPR001915">
    <property type="entry name" value="Peptidase_M48"/>
</dbReference>
<evidence type="ECO:0000256" key="6">
    <source>
        <dbReference type="RuleBase" id="RU003983"/>
    </source>
</evidence>
<comment type="caution">
    <text evidence="9">The sequence shown here is derived from an EMBL/GenBank/DDBJ whole genome shotgun (WGS) entry which is preliminary data.</text>
</comment>
<dbReference type="GO" id="GO:0046872">
    <property type="term" value="F:metal ion binding"/>
    <property type="evidence" value="ECO:0007669"/>
    <property type="project" value="UniProtKB-KW"/>
</dbReference>
<protein>
    <submittedName>
        <fullName evidence="9">M56 family peptidase</fullName>
    </submittedName>
</protein>
<dbReference type="CDD" id="cd07326">
    <property type="entry name" value="M56_BlaR1_MecR1_like"/>
    <property type="match status" value="1"/>
</dbReference>
<dbReference type="Pfam" id="PF01435">
    <property type="entry name" value="Peptidase_M48"/>
    <property type="match status" value="1"/>
</dbReference>
<dbReference type="AlphaFoldDB" id="A0A4Q2RN96"/>
<feature type="transmembrane region" description="Helical" evidence="7">
    <location>
        <begin position="35"/>
        <end position="58"/>
    </location>
</feature>